<dbReference type="OrthoDB" id="9792195at2"/>
<dbReference type="STRING" id="123214.PERMA_1166"/>
<dbReference type="PANTHER" id="PTHR35092:SF1">
    <property type="entry name" value="CHLORINASE MJ1651"/>
    <property type="match status" value="1"/>
</dbReference>
<evidence type="ECO:0000259" key="4">
    <source>
        <dbReference type="Pfam" id="PF20257"/>
    </source>
</evidence>
<accession>C0QQK1</accession>
<feature type="domain" description="S-adenosyl-l-methionine hydroxide adenosyltransferase C-terminal" evidence="4">
    <location>
        <begin position="172"/>
        <end position="249"/>
    </location>
</feature>
<dbReference type="AlphaFoldDB" id="C0QQK1"/>
<dbReference type="HOGENOM" id="CLU_059734_1_1_0"/>
<dbReference type="SUPFAM" id="SSF102522">
    <property type="entry name" value="Bacterial fluorinating enzyme, N-terminal domain"/>
    <property type="match status" value="1"/>
</dbReference>
<dbReference type="Gene3D" id="2.40.30.90">
    <property type="entry name" value="Bacterial fluorinating enzyme like"/>
    <property type="match status" value="1"/>
</dbReference>
<dbReference type="InterPro" id="IPR023227">
    <property type="entry name" value="SAM_OH_AdoTrfase_C_sf"/>
</dbReference>
<dbReference type="PIRSF" id="PIRSF006779">
    <property type="entry name" value="UCP006779"/>
    <property type="match status" value="1"/>
</dbReference>
<dbReference type="InterPro" id="IPR002747">
    <property type="entry name" value="SAM_OH_AdoTrfase"/>
</dbReference>
<keyword evidence="6" id="KW-1185">Reference proteome</keyword>
<dbReference type="Pfam" id="PF01887">
    <property type="entry name" value="SAM_HAT_N"/>
    <property type="match status" value="1"/>
</dbReference>
<keyword evidence="1" id="KW-0949">S-adenosyl-L-methionine</keyword>
<gene>
    <name evidence="5" type="ordered locus">PERMA_1166</name>
</gene>
<evidence type="ECO:0000259" key="3">
    <source>
        <dbReference type="Pfam" id="PF01887"/>
    </source>
</evidence>
<dbReference type="RefSeq" id="WP_015899040.1">
    <property type="nucleotide sequence ID" value="NC_012440.1"/>
</dbReference>
<comment type="similarity">
    <text evidence="2">Belongs to the SAM hydrolase / SAM-dependent halogenase family.</text>
</comment>
<dbReference type="InterPro" id="IPR046470">
    <property type="entry name" value="SAM_HAT_C"/>
</dbReference>
<protein>
    <submittedName>
        <fullName evidence="5">DUF62-containing protein</fullName>
    </submittedName>
</protein>
<dbReference type="SUPFAM" id="SSF101852">
    <property type="entry name" value="Bacterial fluorinating enzyme, C-terminal domain"/>
    <property type="match status" value="1"/>
</dbReference>
<name>C0QQK1_PERMH</name>
<dbReference type="EMBL" id="CP001230">
    <property type="protein sequence ID" value="ACO04936.1"/>
    <property type="molecule type" value="Genomic_DNA"/>
</dbReference>
<proteinExistence type="inferred from homology"/>
<evidence type="ECO:0000256" key="2">
    <source>
        <dbReference type="ARBA" id="ARBA00024035"/>
    </source>
</evidence>
<evidence type="ECO:0000313" key="6">
    <source>
        <dbReference type="Proteomes" id="UP000001366"/>
    </source>
</evidence>
<dbReference type="Proteomes" id="UP000001366">
    <property type="component" value="Chromosome"/>
</dbReference>
<dbReference type="InterPro" id="IPR046469">
    <property type="entry name" value="SAM_HAT_N"/>
</dbReference>
<dbReference type="PaxDb" id="123214-PERMA_1166"/>
<dbReference type="PANTHER" id="PTHR35092">
    <property type="entry name" value="CHLORINASE MJ1651"/>
    <property type="match status" value="1"/>
</dbReference>
<dbReference type="InterPro" id="IPR023228">
    <property type="entry name" value="SAM_OH_AdoTrfase_N_sf"/>
</dbReference>
<dbReference type="Gene3D" id="3.40.50.10790">
    <property type="entry name" value="S-adenosyl-l-methionine hydroxide adenosyltransferase, N-terminal"/>
    <property type="match status" value="1"/>
</dbReference>
<reference evidence="5 6" key="1">
    <citation type="journal article" date="2009" name="J. Bacteriol.">
        <title>Complete and draft genome sequences of six members of the Aquificales.</title>
        <authorList>
            <person name="Reysenbach A.L."/>
            <person name="Hamamura N."/>
            <person name="Podar M."/>
            <person name="Griffiths E."/>
            <person name="Ferreira S."/>
            <person name="Hochstein R."/>
            <person name="Heidelberg J."/>
            <person name="Johnson J."/>
            <person name="Mead D."/>
            <person name="Pohorille A."/>
            <person name="Sarmiento M."/>
            <person name="Schweighofer K."/>
            <person name="Seshadri R."/>
            <person name="Voytek M.A."/>
        </authorList>
    </citation>
    <scope>NUCLEOTIDE SEQUENCE [LARGE SCALE GENOMIC DNA]</scope>
    <source>
        <strain evidence="6">DSM 14350 / EX-H1</strain>
    </source>
</reference>
<feature type="domain" description="S-adenosyl-l-methionine hydroxide adenosyltransferase N-terminal" evidence="3">
    <location>
        <begin position="4"/>
        <end position="149"/>
    </location>
</feature>
<evidence type="ECO:0000256" key="1">
    <source>
        <dbReference type="ARBA" id="ARBA00022691"/>
    </source>
</evidence>
<sequence>MRVIALLTDFGTEDGFVGAVKGVIKSINPAVSIVDITHGIESFDILEGALILSSTYRYFPEGTVFVSVVDPGVGTERRPIVVKTEKYFFVAPDNGVVSLAVKDQKIEKIIEIKNEDFMLKRDTETFHGRDIFAPVSAYISRGIPLDMLGKELKDIKRINLPEPEIKDNTMTGQIIKFDKFGNCITNIKELPDFYEIEINGITIKKVVKSFLEGERESLNLIKGSFGFYEIFVPEGSCKDIFKLKKGDRILIKLKR</sequence>
<dbReference type="eggNOG" id="COG1912">
    <property type="taxonomic scope" value="Bacteria"/>
</dbReference>
<organism evidence="5 6">
    <name type="scientific">Persephonella marina (strain DSM 14350 / EX-H1)</name>
    <dbReference type="NCBI Taxonomy" id="123214"/>
    <lineage>
        <taxon>Bacteria</taxon>
        <taxon>Pseudomonadati</taxon>
        <taxon>Aquificota</taxon>
        <taxon>Aquificia</taxon>
        <taxon>Aquificales</taxon>
        <taxon>Hydrogenothermaceae</taxon>
        <taxon>Persephonella</taxon>
    </lineage>
</organism>
<dbReference type="KEGG" id="pmx:PERMA_1166"/>
<evidence type="ECO:0000313" key="5">
    <source>
        <dbReference type="EMBL" id="ACO04936.1"/>
    </source>
</evidence>
<dbReference type="Pfam" id="PF20257">
    <property type="entry name" value="SAM_HAT_C"/>
    <property type="match status" value="1"/>
</dbReference>